<name>A0ABR1ZHT1_9ROSI</name>
<evidence type="ECO:0000313" key="2">
    <source>
        <dbReference type="Proteomes" id="UP001472677"/>
    </source>
</evidence>
<sequence>MERAVDKEEVDGSSPTDSDIARMQILTTNARKAIAMGKNLGITFIGEEEDIVADFVQVKKRELQQNSFRD</sequence>
<organism evidence="1 2">
    <name type="scientific">Hibiscus sabdariffa</name>
    <name type="common">roselle</name>
    <dbReference type="NCBI Taxonomy" id="183260"/>
    <lineage>
        <taxon>Eukaryota</taxon>
        <taxon>Viridiplantae</taxon>
        <taxon>Streptophyta</taxon>
        <taxon>Embryophyta</taxon>
        <taxon>Tracheophyta</taxon>
        <taxon>Spermatophyta</taxon>
        <taxon>Magnoliopsida</taxon>
        <taxon>eudicotyledons</taxon>
        <taxon>Gunneridae</taxon>
        <taxon>Pentapetalae</taxon>
        <taxon>rosids</taxon>
        <taxon>malvids</taxon>
        <taxon>Malvales</taxon>
        <taxon>Malvaceae</taxon>
        <taxon>Malvoideae</taxon>
        <taxon>Hibiscus</taxon>
    </lineage>
</organism>
<dbReference type="EMBL" id="JBBPBM010002159">
    <property type="protein sequence ID" value="KAK8480025.1"/>
    <property type="molecule type" value="Genomic_DNA"/>
</dbReference>
<proteinExistence type="predicted"/>
<comment type="caution">
    <text evidence="1">The sequence shown here is derived from an EMBL/GenBank/DDBJ whole genome shotgun (WGS) entry which is preliminary data.</text>
</comment>
<evidence type="ECO:0000313" key="1">
    <source>
        <dbReference type="EMBL" id="KAK8480025.1"/>
    </source>
</evidence>
<reference evidence="1 2" key="1">
    <citation type="journal article" date="2024" name="G3 (Bethesda)">
        <title>Genome assembly of Hibiscus sabdariffa L. provides insights into metabolisms of medicinal natural products.</title>
        <authorList>
            <person name="Kim T."/>
        </authorList>
    </citation>
    <scope>NUCLEOTIDE SEQUENCE [LARGE SCALE GENOMIC DNA]</scope>
    <source>
        <strain evidence="1">TK-2024</strain>
        <tissue evidence="1">Old leaves</tissue>
    </source>
</reference>
<protein>
    <submittedName>
        <fullName evidence="1">Uncharacterized protein</fullName>
    </submittedName>
</protein>
<keyword evidence="2" id="KW-1185">Reference proteome</keyword>
<accession>A0ABR1ZHT1</accession>
<dbReference type="Proteomes" id="UP001472677">
    <property type="component" value="Unassembled WGS sequence"/>
</dbReference>
<gene>
    <name evidence="1" type="ORF">V6N12_046277</name>
</gene>